<dbReference type="PANTHER" id="PTHR42789:SF1">
    <property type="entry name" value="D-ISOMER SPECIFIC 2-HYDROXYACID DEHYDROGENASE FAMILY PROTEIN (AFU_ORTHOLOGUE AFUA_6G10090)"/>
    <property type="match status" value="1"/>
</dbReference>
<dbReference type="PROSITE" id="PS00065">
    <property type="entry name" value="D_2_HYDROXYACID_DH_1"/>
    <property type="match status" value="1"/>
</dbReference>
<keyword evidence="2" id="KW-0028">Amino-acid biosynthesis</keyword>
<evidence type="ECO:0000256" key="5">
    <source>
        <dbReference type="RuleBase" id="RU003719"/>
    </source>
</evidence>
<evidence type="ECO:0000259" key="6">
    <source>
        <dbReference type="Pfam" id="PF00389"/>
    </source>
</evidence>
<dbReference type="Proteomes" id="UP000651482">
    <property type="component" value="Unassembled WGS sequence"/>
</dbReference>
<sequence length="309" mass="33341">MEKILATPRSFGKASREPIEMLEKAGYKVILNPVGKILDEEEMKKYIADVVGIVIGVDPLNAAVLDCAKNLKAISKYGVGTDNIDLEKAKELGIPVSITAGANSNAVADYAFALMMACARRVTEINAKCKQKEWKKITTTDVYGKTMGILGLGAIGKGVAKRAQGFGMKVLAYDVFWNEEYAKANDIIYATPEEIYQSCDFITLHLPLTPETKNMIGYEQFCMMKPTAVFVNTARGGVVDEDALVRALKEGKIYGAGVDAFSSEPPANEELYTLDNLIMGSHCAASTTGAVEAMGRMAAQNLLKSLGKA</sequence>
<comment type="similarity">
    <text evidence="1 5">Belongs to the D-isomer specific 2-hydroxyacid dehydrogenase family.</text>
</comment>
<dbReference type="Gene3D" id="3.40.50.720">
    <property type="entry name" value="NAD(P)-binding Rossmann-like Domain"/>
    <property type="match status" value="2"/>
</dbReference>
<dbReference type="SUPFAM" id="SSF52283">
    <property type="entry name" value="Formate/glycerate dehydrogenase catalytic domain-like"/>
    <property type="match status" value="1"/>
</dbReference>
<dbReference type="AlphaFoldDB" id="A0A926D8H8"/>
<dbReference type="InterPro" id="IPR050857">
    <property type="entry name" value="D-2-hydroxyacid_DH"/>
</dbReference>
<dbReference type="PANTHER" id="PTHR42789">
    <property type="entry name" value="D-ISOMER SPECIFIC 2-HYDROXYACID DEHYDROGENASE FAMILY PROTEIN (AFU_ORTHOLOGUE AFUA_6G10090)"/>
    <property type="match status" value="1"/>
</dbReference>
<dbReference type="InterPro" id="IPR006140">
    <property type="entry name" value="D-isomer_DH_NAD-bd"/>
</dbReference>
<dbReference type="Pfam" id="PF02826">
    <property type="entry name" value="2-Hacid_dh_C"/>
    <property type="match status" value="1"/>
</dbReference>
<dbReference type="InterPro" id="IPR036291">
    <property type="entry name" value="NAD(P)-bd_dom_sf"/>
</dbReference>
<dbReference type="CDD" id="cd12172">
    <property type="entry name" value="PGDH_like_2"/>
    <property type="match status" value="1"/>
</dbReference>
<dbReference type="GO" id="GO:0051287">
    <property type="term" value="F:NAD binding"/>
    <property type="evidence" value="ECO:0007669"/>
    <property type="project" value="InterPro"/>
</dbReference>
<accession>A0A926D8H8</accession>
<dbReference type="Pfam" id="PF00389">
    <property type="entry name" value="2-Hacid_dh"/>
    <property type="match status" value="1"/>
</dbReference>
<comment type="caution">
    <text evidence="8">The sequence shown here is derived from an EMBL/GenBank/DDBJ whole genome shotgun (WGS) entry which is preliminary data.</text>
</comment>
<proteinExistence type="inferred from homology"/>
<keyword evidence="9" id="KW-1185">Reference proteome</keyword>
<keyword evidence="4" id="KW-0520">NAD</keyword>
<reference evidence="8" key="1">
    <citation type="submission" date="2020-08" db="EMBL/GenBank/DDBJ databases">
        <title>Genome public.</title>
        <authorList>
            <person name="Liu C."/>
            <person name="Sun Q."/>
        </authorList>
    </citation>
    <scope>NUCLEOTIDE SEQUENCE</scope>
    <source>
        <strain evidence="8">NSJ-40</strain>
    </source>
</reference>
<feature type="domain" description="D-isomer specific 2-hydroxyacid dehydrogenase catalytic" evidence="6">
    <location>
        <begin position="16"/>
        <end position="305"/>
    </location>
</feature>
<dbReference type="SUPFAM" id="SSF51735">
    <property type="entry name" value="NAD(P)-binding Rossmann-fold domains"/>
    <property type="match status" value="1"/>
</dbReference>
<evidence type="ECO:0000313" key="8">
    <source>
        <dbReference type="EMBL" id="MBC8533723.1"/>
    </source>
</evidence>
<dbReference type="GO" id="GO:0016616">
    <property type="term" value="F:oxidoreductase activity, acting on the CH-OH group of donors, NAD or NADP as acceptor"/>
    <property type="evidence" value="ECO:0007669"/>
    <property type="project" value="InterPro"/>
</dbReference>
<evidence type="ECO:0000256" key="4">
    <source>
        <dbReference type="ARBA" id="ARBA00023027"/>
    </source>
</evidence>
<protein>
    <submittedName>
        <fullName evidence="8">Phosphoglycerate dehydrogenase</fullName>
    </submittedName>
</protein>
<dbReference type="GO" id="GO:0008652">
    <property type="term" value="P:amino acid biosynthetic process"/>
    <property type="evidence" value="ECO:0007669"/>
    <property type="project" value="UniProtKB-KW"/>
</dbReference>
<dbReference type="FunFam" id="3.40.50.720:FF:000203">
    <property type="entry name" value="D-3-phosphoglycerate dehydrogenase (SerA)"/>
    <property type="match status" value="1"/>
</dbReference>
<dbReference type="InterPro" id="IPR029752">
    <property type="entry name" value="D-isomer_DH_CS1"/>
</dbReference>
<feature type="domain" description="D-isomer specific 2-hydroxyacid dehydrogenase NAD-binding" evidence="7">
    <location>
        <begin position="112"/>
        <end position="284"/>
    </location>
</feature>
<evidence type="ECO:0000256" key="3">
    <source>
        <dbReference type="ARBA" id="ARBA00023002"/>
    </source>
</evidence>
<dbReference type="InterPro" id="IPR029753">
    <property type="entry name" value="D-isomer_DH_CS"/>
</dbReference>
<evidence type="ECO:0000256" key="1">
    <source>
        <dbReference type="ARBA" id="ARBA00005854"/>
    </source>
</evidence>
<dbReference type="PROSITE" id="PS00670">
    <property type="entry name" value="D_2_HYDROXYACID_DH_2"/>
    <property type="match status" value="1"/>
</dbReference>
<organism evidence="8 9">
    <name type="scientific">Yeguia hominis</name>
    <dbReference type="NCBI Taxonomy" id="2763662"/>
    <lineage>
        <taxon>Bacteria</taxon>
        <taxon>Bacillati</taxon>
        <taxon>Bacillota</taxon>
        <taxon>Clostridia</taxon>
        <taxon>Eubacteriales</taxon>
        <taxon>Yeguiaceae</taxon>
        <taxon>Yeguia</taxon>
    </lineage>
</organism>
<evidence type="ECO:0000259" key="7">
    <source>
        <dbReference type="Pfam" id="PF02826"/>
    </source>
</evidence>
<dbReference type="InterPro" id="IPR006139">
    <property type="entry name" value="D-isomer_2_OHA_DH_cat_dom"/>
</dbReference>
<dbReference type="RefSeq" id="WP_249319353.1">
    <property type="nucleotide sequence ID" value="NZ_JACRSN010000008.1"/>
</dbReference>
<dbReference type="EMBL" id="JACRSN010000008">
    <property type="protein sequence ID" value="MBC8533723.1"/>
    <property type="molecule type" value="Genomic_DNA"/>
</dbReference>
<keyword evidence="3 5" id="KW-0560">Oxidoreductase</keyword>
<evidence type="ECO:0000256" key="2">
    <source>
        <dbReference type="ARBA" id="ARBA00022605"/>
    </source>
</evidence>
<dbReference type="PROSITE" id="PS00671">
    <property type="entry name" value="D_2_HYDROXYACID_DH_3"/>
    <property type="match status" value="1"/>
</dbReference>
<name>A0A926D8H8_9FIRM</name>
<evidence type="ECO:0000313" key="9">
    <source>
        <dbReference type="Proteomes" id="UP000651482"/>
    </source>
</evidence>
<gene>
    <name evidence="8" type="ORF">IAG03_06830</name>
</gene>